<gene>
    <name evidence="1" type="ORF">ABVK25_009931</name>
</gene>
<protein>
    <submittedName>
        <fullName evidence="1">Uncharacterized protein</fullName>
    </submittedName>
</protein>
<proteinExistence type="predicted"/>
<reference evidence="1 2" key="1">
    <citation type="submission" date="2024-09" db="EMBL/GenBank/DDBJ databases">
        <title>Rethinking Asexuality: The Enigmatic Case of Functional Sexual Genes in Lepraria (Stereocaulaceae).</title>
        <authorList>
            <person name="Doellman M."/>
            <person name="Sun Y."/>
            <person name="Barcenas-Pena A."/>
            <person name="Lumbsch H.T."/>
            <person name="Grewe F."/>
        </authorList>
    </citation>
    <scope>NUCLEOTIDE SEQUENCE [LARGE SCALE GENOMIC DNA]</scope>
    <source>
        <strain evidence="1 2">Grewe 0041</strain>
    </source>
</reference>
<accession>A0ABR4AYF4</accession>
<dbReference type="Proteomes" id="UP001590951">
    <property type="component" value="Unassembled WGS sequence"/>
</dbReference>
<evidence type="ECO:0000313" key="2">
    <source>
        <dbReference type="Proteomes" id="UP001590951"/>
    </source>
</evidence>
<dbReference type="EMBL" id="JBHFEH010000057">
    <property type="protein sequence ID" value="KAL2049836.1"/>
    <property type="molecule type" value="Genomic_DNA"/>
</dbReference>
<comment type="caution">
    <text evidence="1">The sequence shown here is derived from an EMBL/GenBank/DDBJ whole genome shotgun (WGS) entry which is preliminary data.</text>
</comment>
<organism evidence="1 2">
    <name type="scientific">Lepraria finkii</name>
    <dbReference type="NCBI Taxonomy" id="1340010"/>
    <lineage>
        <taxon>Eukaryota</taxon>
        <taxon>Fungi</taxon>
        <taxon>Dikarya</taxon>
        <taxon>Ascomycota</taxon>
        <taxon>Pezizomycotina</taxon>
        <taxon>Lecanoromycetes</taxon>
        <taxon>OSLEUM clade</taxon>
        <taxon>Lecanoromycetidae</taxon>
        <taxon>Lecanorales</taxon>
        <taxon>Lecanorineae</taxon>
        <taxon>Stereocaulaceae</taxon>
        <taxon>Lepraria</taxon>
    </lineage>
</organism>
<name>A0ABR4AYF4_9LECA</name>
<sequence length="284" mass="31451">MKKTYFLAPNFHYPPSSTISLGRIWSNPTDPGSCLNLDGALPFPPRMPIHHDQKTSWMYEKCYQHKGVIGVWARFLQVVGIDAEASVKWDRSNGEIYKFEKLDTKFIDPGLAFVKESVLAPAVEEFIRQNNFKKPVYMITGVKIARGADVALTRSRESETHLRAGVDGTTAGAPAIAGPEVTISSTNSEMTRFGESFDFVFAYRLREIYYEKGQVKHKECDKGALQGIDDGFPEKADETSLSSPSLEISGLAQEDVSGEDLAIREDLAIDEDDGEECAIITSKG</sequence>
<evidence type="ECO:0000313" key="1">
    <source>
        <dbReference type="EMBL" id="KAL2049836.1"/>
    </source>
</evidence>
<keyword evidence="2" id="KW-1185">Reference proteome</keyword>